<evidence type="ECO:0000256" key="6">
    <source>
        <dbReference type="PIRSR" id="PIRSR001227-2"/>
    </source>
</evidence>
<comment type="cofactor">
    <cofactor evidence="6">
        <name>Ca(2+)</name>
        <dbReference type="ChEBI" id="CHEBI:29108"/>
    </cofactor>
    <text evidence="6">Binds 1 Ca(2+) ion per dimer.</text>
</comment>
<proteinExistence type="inferred from homology"/>
<comment type="subunit">
    <text evidence="4">Heterodimer of an alpha subunit and a beta subunit processed from the same precursor.</text>
</comment>
<dbReference type="GO" id="GO:0046872">
    <property type="term" value="F:metal ion binding"/>
    <property type="evidence" value="ECO:0007669"/>
    <property type="project" value="UniProtKB-KW"/>
</dbReference>
<gene>
    <name evidence="8" type="ORF">GNH96_03070</name>
</gene>
<dbReference type="Gene3D" id="1.10.439.10">
    <property type="entry name" value="Penicillin Amidohydrolase, domain 1"/>
    <property type="match status" value="1"/>
</dbReference>
<accession>A0A858Q5C3</accession>
<evidence type="ECO:0000256" key="7">
    <source>
        <dbReference type="SAM" id="MobiDB-lite"/>
    </source>
</evidence>
<organism evidence="8 9">
    <name type="scientific">Methylococcus geothermalis</name>
    <dbReference type="NCBI Taxonomy" id="2681310"/>
    <lineage>
        <taxon>Bacteria</taxon>
        <taxon>Pseudomonadati</taxon>
        <taxon>Pseudomonadota</taxon>
        <taxon>Gammaproteobacteria</taxon>
        <taxon>Methylococcales</taxon>
        <taxon>Methylococcaceae</taxon>
        <taxon>Methylococcus</taxon>
    </lineage>
</organism>
<comment type="similarity">
    <text evidence="1">Belongs to the peptidase S45 family.</text>
</comment>
<feature type="binding site" evidence="6">
    <location>
        <position position="335"/>
    </location>
    <ligand>
        <name>Ca(2+)</name>
        <dbReference type="ChEBI" id="CHEBI:29108"/>
    </ligand>
</feature>
<reference evidence="9" key="1">
    <citation type="submission" date="2019-12" db="EMBL/GenBank/DDBJ databases">
        <authorList>
            <person name="Awala S.I."/>
            <person name="Rhee S.K."/>
        </authorList>
    </citation>
    <scope>NUCLEOTIDE SEQUENCE [LARGE SCALE GENOMIC DNA]</scope>
    <source>
        <strain evidence="9">IM1</strain>
    </source>
</reference>
<dbReference type="PANTHER" id="PTHR34218">
    <property type="entry name" value="PEPTIDASE S45 PENICILLIN AMIDASE"/>
    <property type="match status" value="1"/>
</dbReference>
<dbReference type="InterPro" id="IPR023343">
    <property type="entry name" value="Penicillin_amidase_dom1"/>
</dbReference>
<evidence type="ECO:0000313" key="8">
    <source>
        <dbReference type="EMBL" id="QJD29050.1"/>
    </source>
</evidence>
<dbReference type="InterPro" id="IPR043147">
    <property type="entry name" value="Penicillin_amidase_A-knob"/>
</dbReference>
<evidence type="ECO:0000256" key="4">
    <source>
        <dbReference type="ARBA" id="ARBA00038735"/>
    </source>
</evidence>
<protein>
    <submittedName>
        <fullName evidence="8">Penicillin acylase family protein</fullName>
    </submittedName>
</protein>
<dbReference type="InterPro" id="IPR014395">
    <property type="entry name" value="Pen/GL7ACA/AHL_acylase"/>
</dbReference>
<keyword evidence="6" id="KW-0479">Metal-binding</keyword>
<dbReference type="Gene3D" id="2.30.120.10">
    <property type="match status" value="1"/>
</dbReference>
<dbReference type="AlphaFoldDB" id="A0A858Q5C3"/>
<dbReference type="Gene3D" id="3.60.20.10">
    <property type="entry name" value="Glutamine Phosphoribosylpyrophosphate, subunit 1, domain 1"/>
    <property type="match status" value="1"/>
</dbReference>
<dbReference type="InterPro" id="IPR002692">
    <property type="entry name" value="S45"/>
</dbReference>
<dbReference type="Pfam" id="PF01804">
    <property type="entry name" value="Penicil_amidase"/>
    <property type="match status" value="1"/>
</dbReference>
<dbReference type="Gene3D" id="1.10.1400.10">
    <property type="match status" value="1"/>
</dbReference>
<dbReference type="Proteomes" id="UP000503004">
    <property type="component" value="Chromosome"/>
</dbReference>
<feature type="binding site" evidence="6">
    <location>
        <position position="332"/>
    </location>
    <ligand>
        <name>Ca(2+)</name>
        <dbReference type="ChEBI" id="CHEBI:29108"/>
    </ligand>
</feature>
<dbReference type="PANTHER" id="PTHR34218:SF4">
    <property type="entry name" value="ACYL-HOMOSERINE LACTONE ACYLASE QUIP"/>
    <property type="match status" value="1"/>
</dbReference>
<keyword evidence="6" id="KW-0106">Calcium</keyword>
<keyword evidence="3" id="KW-0865">Zymogen</keyword>
<evidence type="ECO:0000256" key="2">
    <source>
        <dbReference type="ARBA" id="ARBA00022801"/>
    </source>
</evidence>
<keyword evidence="2" id="KW-0378">Hydrolase</keyword>
<dbReference type="InterPro" id="IPR043146">
    <property type="entry name" value="Penicillin_amidase_N_B-knob"/>
</dbReference>
<dbReference type="GO" id="GO:0016811">
    <property type="term" value="F:hydrolase activity, acting on carbon-nitrogen (but not peptide) bonds, in linear amides"/>
    <property type="evidence" value="ECO:0007669"/>
    <property type="project" value="InterPro"/>
</dbReference>
<dbReference type="RefSeq" id="WP_169602188.1">
    <property type="nucleotide sequence ID" value="NZ_CP046565.1"/>
</dbReference>
<keyword evidence="9" id="KW-1185">Reference proteome</keyword>
<feature type="active site" description="Nucleophile" evidence="5">
    <location>
        <position position="260"/>
    </location>
</feature>
<dbReference type="KEGG" id="metu:GNH96_03070"/>
<dbReference type="EMBL" id="CP046565">
    <property type="protein sequence ID" value="QJD29050.1"/>
    <property type="molecule type" value="Genomic_DNA"/>
</dbReference>
<dbReference type="SUPFAM" id="SSF56235">
    <property type="entry name" value="N-terminal nucleophile aminohydrolases (Ntn hydrolases)"/>
    <property type="match status" value="1"/>
</dbReference>
<evidence type="ECO:0000256" key="5">
    <source>
        <dbReference type="PIRSR" id="PIRSR001227-1"/>
    </source>
</evidence>
<evidence type="ECO:0000313" key="9">
    <source>
        <dbReference type="Proteomes" id="UP000503004"/>
    </source>
</evidence>
<dbReference type="InterPro" id="IPR029055">
    <property type="entry name" value="Ntn_hydrolases_N"/>
</dbReference>
<name>A0A858Q5C3_9GAMM</name>
<dbReference type="GO" id="GO:0017000">
    <property type="term" value="P:antibiotic biosynthetic process"/>
    <property type="evidence" value="ECO:0007669"/>
    <property type="project" value="InterPro"/>
</dbReference>
<evidence type="ECO:0000256" key="1">
    <source>
        <dbReference type="ARBA" id="ARBA00006586"/>
    </source>
</evidence>
<sequence length="787" mass="85710">MKFKHILYLLGFGVLALATYAGTRLEKAAASLPATAGESVLRGLAHPATVEFDALGIPRVAAANREDALRALGYLHARDRMFQMDLMRRKGAGRLAEIFGEQALAHDRAQRVYAFERAAAAIVAGLPESQRRALEAYVEGVNARMAEQTVPPPEMLVLGYAPKPWRAEDSLLVGLNMFQTLNGHPEEERMLSVMAETLPAEVVAFLTPDVDAYTSVIAGGNGSRRPAQPVPATALAKLLGEAPPPELGARVDAEALAAGSNNWAVAGSRTRDGRAIVANDMHLNLGVPNIWYRAELRYGEAVMSGVTLPGLPLLVAGSNGRIAWGFTNVDADVLDLVKLEMHASEPDRYRTPEGWATLDTRTETVRVKDGADQTLVLKSSRWGPVMTEPLVGQPVALRWTALEAQGVDLGLLDMDGAGDLESAIRVMNRTGNPPQNVVLADRAGRIAWTLTGRFPLRRGFDGSVSRSWSDGAAAWDGFVPPERLPRVVDPASGFLATANNRTVGRDYPYVLGHNYSNSYRAYRIGESLKNAQALTERELFGLQLDTRSEFFEFYRDLVLAWTAAAGDPALADARRAVEAWDGRMEADSRGIALLVRYRRNLARTVFSRLLANCSQADPSFVYAWREAETPLRALISSRLPGTVPDRSGSWEGFLRGVLRQSVDELKQEFSVAELKDLPWGRVNRVAVRHPFSRNLPLVSALLDMPEVDGAGCGGYCVRVLTPHQGASERLVVSPGHHGDGILHMPAGQSGHPLSPHYRDQQDAWAAGRPLPFEPGPAQETLRLRPAP</sequence>
<feature type="region of interest" description="Disordered" evidence="7">
    <location>
        <begin position="740"/>
        <end position="787"/>
    </location>
</feature>
<dbReference type="PIRSF" id="PIRSF001227">
    <property type="entry name" value="Pen_acylase"/>
    <property type="match status" value="1"/>
</dbReference>
<feature type="binding site" evidence="6">
    <location>
        <position position="187"/>
    </location>
    <ligand>
        <name>Ca(2+)</name>
        <dbReference type="ChEBI" id="CHEBI:29108"/>
    </ligand>
</feature>
<dbReference type="CDD" id="cd03747">
    <property type="entry name" value="Ntn_PGA_like"/>
    <property type="match status" value="1"/>
</dbReference>
<evidence type="ECO:0000256" key="3">
    <source>
        <dbReference type="ARBA" id="ARBA00023145"/>
    </source>
</evidence>